<proteinExistence type="predicted"/>
<comment type="caution">
    <text evidence="1">The sequence shown here is derived from an EMBL/GenBank/DDBJ whole genome shotgun (WGS) entry which is preliminary data.</text>
</comment>
<name>A0A4T0VXY1_9PEZI</name>
<dbReference type="EMBL" id="MWPZ01000005">
    <property type="protein sequence ID" value="TIC97217.1"/>
    <property type="molecule type" value="Genomic_DNA"/>
</dbReference>
<evidence type="ECO:0000313" key="1">
    <source>
        <dbReference type="EMBL" id="TIC97217.1"/>
    </source>
</evidence>
<evidence type="ECO:0000313" key="2">
    <source>
        <dbReference type="Proteomes" id="UP000305883"/>
    </source>
</evidence>
<dbReference type="AlphaFoldDB" id="A0A4T0VXY1"/>
<dbReference type="Proteomes" id="UP000305883">
    <property type="component" value="Unassembled WGS sequence"/>
</dbReference>
<reference evidence="1 2" key="1">
    <citation type="journal article" date="2019" name="Genome Biol. Evol.">
        <title>Genomic Plasticity Mediated by Transposable Elements in the Plant Pathogenic Fungus Colletotrichum higginsianum.</title>
        <authorList>
            <person name="Tsushima A."/>
            <person name="Gan P."/>
            <person name="Kumakura N."/>
            <person name="Narusaka M."/>
            <person name="Takano Y."/>
            <person name="Narusaka Y."/>
            <person name="Shirasu K."/>
        </authorList>
    </citation>
    <scope>NUCLEOTIDE SEQUENCE [LARGE SCALE GENOMIC DNA]</scope>
    <source>
        <strain evidence="1 2">MAFF305635-RFP</strain>
    </source>
</reference>
<protein>
    <submittedName>
        <fullName evidence="1">Uncharacterized protein</fullName>
    </submittedName>
</protein>
<dbReference type="OrthoDB" id="10453554at2759"/>
<accession>A0A4T0VXY1</accession>
<gene>
    <name evidence="1" type="ORF">CH35J_006564</name>
</gene>
<organism evidence="1 2">
    <name type="scientific">Colletotrichum higginsianum</name>
    <dbReference type="NCBI Taxonomy" id="80884"/>
    <lineage>
        <taxon>Eukaryota</taxon>
        <taxon>Fungi</taxon>
        <taxon>Dikarya</taxon>
        <taxon>Ascomycota</taxon>
        <taxon>Pezizomycotina</taxon>
        <taxon>Sordariomycetes</taxon>
        <taxon>Hypocreomycetidae</taxon>
        <taxon>Glomerellales</taxon>
        <taxon>Glomerellaceae</taxon>
        <taxon>Colletotrichum</taxon>
        <taxon>Colletotrichum destructivum species complex</taxon>
    </lineage>
</organism>
<sequence>MIQEFVVHLSSTILPAPLSIVAWGSRASHELVDPPSWINLASGLLFSIDSCAPLSEADRSSAPSSGPARECTLHMVHLNKELQPLPSAEKLAPPLQLSLYD</sequence>